<evidence type="ECO:0000259" key="5">
    <source>
        <dbReference type="Pfam" id="PF02737"/>
    </source>
</evidence>
<keyword evidence="3 6" id="KW-0560">Oxidoreductase</keyword>
<dbReference type="EMBL" id="JAFBCF010000001">
    <property type="protein sequence ID" value="MBM7800392.1"/>
    <property type="molecule type" value="Genomic_DNA"/>
</dbReference>
<dbReference type="Pfam" id="PF00725">
    <property type="entry name" value="3HCDH"/>
    <property type="match status" value="1"/>
</dbReference>
<dbReference type="RefSeq" id="WP_204919707.1">
    <property type="nucleotide sequence ID" value="NZ_BAAAQP010000003.1"/>
</dbReference>
<dbReference type="PANTHER" id="PTHR48075">
    <property type="entry name" value="3-HYDROXYACYL-COA DEHYDROGENASE FAMILY PROTEIN"/>
    <property type="match status" value="1"/>
</dbReference>
<dbReference type="Gene3D" id="3.40.50.720">
    <property type="entry name" value="NAD(P)-binding Rossmann-like Domain"/>
    <property type="match status" value="1"/>
</dbReference>
<sequence>MRSELAFDTAGVIGGGTMGVGIAYVLAHSRARVWLVEPDDAQADRALVALTRQAQKAAARHEPPDGLAGLLDRVVRVASIERMPLSCDVVIEAVPEQLGLKRSVLRVAEGRAPGLLGTNTSGIPIGSLAESLTEPAALVGLHFFNPVWSMPLLEVVRAEATSQETVDRALLLAAQLGKEPIVVRDLPGFATSRLGVGLALEAIRMLADGVASADDIDKAMELGYGHPMGPLRLTDLVGLDVRLAIARNLQQAYGDRFAPPQLLVDKVAAGELGRKSGRGFYGWTQAAGATASVGEEADSACSTA</sequence>
<evidence type="ECO:0000256" key="1">
    <source>
        <dbReference type="ARBA" id="ARBA00005086"/>
    </source>
</evidence>
<dbReference type="PANTHER" id="PTHR48075:SF5">
    <property type="entry name" value="3-HYDROXYBUTYRYL-COA DEHYDROGENASE"/>
    <property type="match status" value="1"/>
</dbReference>
<proteinExistence type="inferred from homology"/>
<dbReference type="InterPro" id="IPR006176">
    <property type="entry name" value="3-OHacyl-CoA_DH_NAD-bd"/>
</dbReference>
<comment type="caution">
    <text evidence="6">The sequence shown here is derived from an EMBL/GenBank/DDBJ whole genome shotgun (WGS) entry which is preliminary data.</text>
</comment>
<feature type="domain" description="3-hydroxyacyl-CoA dehydrogenase NAD binding" evidence="5">
    <location>
        <begin position="10"/>
        <end position="185"/>
    </location>
</feature>
<dbReference type="Pfam" id="PF02737">
    <property type="entry name" value="3HCDH_N"/>
    <property type="match status" value="1"/>
</dbReference>
<evidence type="ECO:0000313" key="6">
    <source>
        <dbReference type="EMBL" id="MBM7800392.1"/>
    </source>
</evidence>
<dbReference type="InterPro" id="IPR013328">
    <property type="entry name" value="6PGD_dom2"/>
</dbReference>
<dbReference type="InterPro" id="IPR006108">
    <property type="entry name" value="3HC_DH_C"/>
</dbReference>
<gene>
    <name evidence="6" type="ORF">JOE57_003313</name>
</gene>
<comment type="similarity">
    <text evidence="2">Belongs to the 3-hydroxyacyl-CoA dehydrogenase family.</text>
</comment>
<evidence type="ECO:0000259" key="4">
    <source>
        <dbReference type="Pfam" id="PF00725"/>
    </source>
</evidence>
<dbReference type="Gene3D" id="1.10.1040.10">
    <property type="entry name" value="N-(1-d-carboxylethyl)-l-norvaline Dehydrogenase, domain 2"/>
    <property type="match status" value="1"/>
</dbReference>
<dbReference type="InterPro" id="IPR008927">
    <property type="entry name" value="6-PGluconate_DH-like_C_sf"/>
</dbReference>
<keyword evidence="7" id="KW-1185">Reference proteome</keyword>
<dbReference type="EC" id="1.1.1.157" evidence="6"/>
<evidence type="ECO:0000313" key="7">
    <source>
        <dbReference type="Proteomes" id="UP000704762"/>
    </source>
</evidence>
<dbReference type="SUPFAM" id="SSF51735">
    <property type="entry name" value="NAD(P)-binding Rossmann-fold domains"/>
    <property type="match status" value="1"/>
</dbReference>
<dbReference type="GO" id="GO:0008691">
    <property type="term" value="F:3-hydroxybutyryl-CoA dehydrogenase activity"/>
    <property type="evidence" value="ECO:0007669"/>
    <property type="project" value="UniProtKB-EC"/>
</dbReference>
<dbReference type="InterPro" id="IPR022694">
    <property type="entry name" value="3-OHacyl-CoA_DH"/>
</dbReference>
<name>A0ABS2RPH7_9ACTN</name>
<evidence type="ECO:0000256" key="2">
    <source>
        <dbReference type="ARBA" id="ARBA00009463"/>
    </source>
</evidence>
<comment type="pathway">
    <text evidence="1">Lipid metabolism; butanoate metabolism.</text>
</comment>
<dbReference type="PIRSF" id="PIRSF000105">
    <property type="entry name" value="HCDH"/>
    <property type="match status" value="1"/>
</dbReference>
<feature type="domain" description="3-hydroxyacyl-CoA dehydrogenase C-terminal" evidence="4">
    <location>
        <begin position="188"/>
        <end position="282"/>
    </location>
</feature>
<reference evidence="6 7" key="1">
    <citation type="submission" date="2021-01" db="EMBL/GenBank/DDBJ databases">
        <title>Sequencing the genomes of 1000 actinobacteria strains.</title>
        <authorList>
            <person name="Klenk H.-P."/>
        </authorList>
    </citation>
    <scope>NUCLEOTIDE SEQUENCE [LARGE SCALE GENOMIC DNA]</scope>
    <source>
        <strain evidence="6 7">DSM 18662</strain>
    </source>
</reference>
<dbReference type="SUPFAM" id="SSF48179">
    <property type="entry name" value="6-phosphogluconate dehydrogenase C-terminal domain-like"/>
    <property type="match status" value="1"/>
</dbReference>
<dbReference type="Proteomes" id="UP000704762">
    <property type="component" value="Unassembled WGS sequence"/>
</dbReference>
<accession>A0ABS2RPH7</accession>
<organism evidence="6 7">
    <name type="scientific">Microlunatus panaciterrae</name>
    <dbReference type="NCBI Taxonomy" id="400768"/>
    <lineage>
        <taxon>Bacteria</taxon>
        <taxon>Bacillati</taxon>
        <taxon>Actinomycetota</taxon>
        <taxon>Actinomycetes</taxon>
        <taxon>Propionibacteriales</taxon>
        <taxon>Propionibacteriaceae</taxon>
        <taxon>Microlunatus</taxon>
    </lineage>
</organism>
<evidence type="ECO:0000256" key="3">
    <source>
        <dbReference type="ARBA" id="ARBA00023002"/>
    </source>
</evidence>
<protein>
    <submittedName>
        <fullName evidence="6">3-hydroxybutyryl-CoA dehydrogenase</fullName>
        <ecNumber evidence="6">1.1.1.157</ecNumber>
    </submittedName>
</protein>
<dbReference type="InterPro" id="IPR036291">
    <property type="entry name" value="NAD(P)-bd_dom_sf"/>
</dbReference>